<dbReference type="SUPFAM" id="SSF88946">
    <property type="entry name" value="Sigma2 domain of RNA polymerase sigma factors"/>
    <property type="match status" value="1"/>
</dbReference>
<dbReference type="Gene3D" id="1.20.140.160">
    <property type="match status" value="1"/>
</dbReference>
<dbReference type="RefSeq" id="WP_043770325.1">
    <property type="nucleotide sequence ID" value="NZ_JAME01000014.1"/>
</dbReference>
<keyword evidence="6" id="KW-0175">Coiled coil</keyword>
<sequence>MFTTFGAALRQPLLDHESERDAIRRWQTARDRAALEILLRSHARQVWSLARRWTDNPAHLEDLVAEGMIGLMRAAGQFDLDRDVRFATYAKWCVRSELAAARARLAGVGEASAGDAAGMRDVPLPHVQGQLALDTASEDGLSALDRLPSEALSPEEEVLQRSSEQAWRQVLDAALSELDDMEAEIVQRRRLQVVPEPLADMARDLGLTVVRLRQIETRALNRLRHLLMARGFCMSLLH</sequence>
<dbReference type="OrthoDB" id="7830913at2"/>
<dbReference type="Pfam" id="PF04542">
    <property type="entry name" value="Sigma70_r2"/>
    <property type="match status" value="1"/>
</dbReference>
<evidence type="ECO:0000256" key="5">
    <source>
        <dbReference type="ARBA" id="ARBA00023163"/>
    </source>
</evidence>
<dbReference type="NCBIfam" id="TIGR02937">
    <property type="entry name" value="sigma70-ECF"/>
    <property type="match status" value="1"/>
</dbReference>
<dbReference type="InterPro" id="IPR013325">
    <property type="entry name" value="RNA_pol_sigma_r2"/>
</dbReference>
<protein>
    <recommendedName>
        <fullName evidence="11">RNA polymerase sigma 70</fullName>
    </recommendedName>
</protein>
<dbReference type="PANTHER" id="PTHR30376:SF3">
    <property type="entry name" value="RNA POLYMERASE SIGMA FACTOR RPOH"/>
    <property type="match status" value="1"/>
</dbReference>
<evidence type="ECO:0008006" key="11">
    <source>
        <dbReference type="Google" id="ProtNLM"/>
    </source>
</evidence>
<dbReference type="InterPro" id="IPR007627">
    <property type="entry name" value="RNA_pol_sigma70_r2"/>
</dbReference>
<feature type="domain" description="RNA polymerase sigma-70 region 2" evidence="7">
    <location>
        <begin position="38"/>
        <end position="98"/>
    </location>
</feature>
<dbReference type="GO" id="GO:0003677">
    <property type="term" value="F:DNA binding"/>
    <property type="evidence" value="ECO:0007669"/>
    <property type="project" value="UniProtKB-KW"/>
</dbReference>
<comment type="caution">
    <text evidence="9">The sequence shown here is derived from an EMBL/GenBank/DDBJ whole genome shotgun (WGS) entry which is preliminary data.</text>
</comment>
<dbReference type="eggNOG" id="COG0568">
    <property type="taxonomic scope" value="Bacteria"/>
</dbReference>
<evidence type="ECO:0000256" key="1">
    <source>
        <dbReference type="ARBA" id="ARBA00007788"/>
    </source>
</evidence>
<dbReference type="Proteomes" id="UP000023430">
    <property type="component" value="Unassembled WGS sequence"/>
</dbReference>
<name>X7F7H2_9RHOB</name>
<keyword evidence="10" id="KW-1185">Reference proteome</keyword>
<evidence type="ECO:0000259" key="8">
    <source>
        <dbReference type="Pfam" id="PF04545"/>
    </source>
</evidence>
<dbReference type="GO" id="GO:0006352">
    <property type="term" value="P:DNA-templated transcription initiation"/>
    <property type="evidence" value="ECO:0007669"/>
    <property type="project" value="InterPro"/>
</dbReference>
<organism evidence="9 10">
    <name type="scientific">Roseivivax isoporae LMG 25204</name>
    <dbReference type="NCBI Taxonomy" id="1449351"/>
    <lineage>
        <taxon>Bacteria</taxon>
        <taxon>Pseudomonadati</taxon>
        <taxon>Pseudomonadota</taxon>
        <taxon>Alphaproteobacteria</taxon>
        <taxon>Rhodobacterales</taxon>
        <taxon>Roseobacteraceae</taxon>
        <taxon>Roseivivax</taxon>
    </lineage>
</organism>
<accession>X7F7H2</accession>
<keyword evidence="5" id="KW-0804">Transcription</keyword>
<dbReference type="InterPro" id="IPR013324">
    <property type="entry name" value="RNA_pol_sigma_r3/r4-like"/>
</dbReference>
<dbReference type="PANTHER" id="PTHR30376">
    <property type="entry name" value="SIGMA FACTOR RPOH HEAT SHOCK RELATED"/>
    <property type="match status" value="1"/>
</dbReference>
<evidence type="ECO:0000313" key="10">
    <source>
        <dbReference type="Proteomes" id="UP000023430"/>
    </source>
</evidence>
<evidence type="ECO:0000259" key="7">
    <source>
        <dbReference type="Pfam" id="PF04542"/>
    </source>
</evidence>
<dbReference type="InterPro" id="IPR014284">
    <property type="entry name" value="RNA_pol_sigma-70_dom"/>
</dbReference>
<dbReference type="AlphaFoldDB" id="X7F7H2"/>
<dbReference type="Pfam" id="PF04545">
    <property type="entry name" value="Sigma70_r4"/>
    <property type="match status" value="1"/>
</dbReference>
<evidence type="ECO:0000313" key="9">
    <source>
        <dbReference type="EMBL" id="ETX28882.1"/>
    </source>
</evidence>
<keyword evidence="2" id="KW-0805">Transcription regulation</keyword>
<dbReference type="SUPFAM" id="SSF88659">
    <property type="entry name" value="Sigma3 and sigma4 domains of RNA polymerase sigma factors"/>
    <property type="match status" value="1"/>
</dbReference>
<evidence type="ECO:0000256" key="2">
    <source>
        <dbReference type="ARBA" id="ARBA00023015"/>
    </source>
</evidence>
<evidence type="ECO:0000256" key="3">
    <source>
        <dbReference type="ARBA" id="ARBA00023082"/>
    </source>
</evidence>
<dbReference type="GO" id="GO:0016987">
    <property type="term" value="F:sigma factor activity"/>
    <property type="evidence" value="ECO:0007669"/>
    <property type="project" value="UniProtKB-KW"/>
</dbReference>
<dbReference type="InterPro" id="IPR000943">
    <property type="entry name" value="RNA_pol_sigma70"/>
</dbReference>
<gene>
    <name evidence="9" type="ORF">RISW2_04005</name>
</gene>
<dbReference type="Gene3D" id="1.20.120.1810">
    <property type="match status" value="1"/>
</dbReference>
<proteinExistence type="inferred from homology"/>
<dbReference type="EMBL" id="JAME01000014">
    <property type="protein sequence ID" value="ETX28882.1"/>
    <property type="molecule type" value="Genomic_DNA"/>
</dbReference>
<keyword evidence="3" id="KW-0731">Sigma factor</keyword>
<evidence type="ECO:0000256" key="4">
    <source>
        <dbReference type="ARBA" id="ARBA00023125"/>
    </source>
</evidence>
<evidence type="ECO:0000256" key="6">
    <source>
        <dbReference type="SAM" id="Coils"/>
    </source>
</evidence>
<dbReference type="STRING" id="1449351.RISW2_04005"/>
<keyword evidence="4" id="KW-0238">DNA-binding</keyword>
<dbReference type="InterPro" id="IPR050813">
    <property type="entry name" value="Sigma-70_Factor"/>
</dbReference>
<dbReference type="PRINTS" id="PR00046">
    <property type="entry name" value="SIGMA70FCT"/>
</dbReference>
<dbReference type="InterPro" id="IPR007630">
    <property type="entry name" value="RNA_pol_sigma70_r4"/>
</dbReference>
<reference evidence="9 10" key="1">
    <citation type="submission" date="2014-01" db="EMBL/GenBank/DDBJ databases">
        <title>Roseivivax isoporae LMG 25204 Genome Sequencing.</title>
        <authorList>
            <person name="Lai Q."/>
            <person name="Li G."/>
            <person name="Shao Z."/>
        </authorList>
    </citation>
    <scope>NUCLEOTIDE SEQUENCE [LARGE SCALE GENOMIC DNA]</scope>
    <source>
        <strain evidence="9 10">LMG 25204</strain>
    </source>
</reference>
<feature type="coiled-coil region" evidence="6">
    <location>
        <begin position="164"/>
        <end position="191"/>
    </location>
</feature>
<feature type="domain" description="RNA polymerase sigma-70 region 4" evidence="8">
    <location>
        <begin position="174"/>
        <end position="225"/>
    </location>
</feature>
<comment type="similarity">
    <text evidence="1">Belongs to the sigma-70 factor family.</text>
</comment>